<protein>
    <submittedName>
        <fullName evidence="1">Uncharacterized protein</fullName>
    </submittedName>
</protein>
<evidence type="ECO:0000313" key="2">
    <source>
        <dbReference type="Proteomes" id="UP000198415"/>
    </source>
</evidence>
<organism evidence="1 2">
    <name type="scientific">Actinoplanes regularis</name>
    <dbReference type="NCBI Taxonomy" id="52697"/>
    <lineage>
        <taxon>Bacteria</taxon>
        <taxon>Bacillati</taxon>
        <taxon>Actinomycetota</taxon>
        <taxon>Actinomycetes</taxon>
        <taxon>Micromonosporales</taxon>
        <taxon>Micromonosporaceae</taxon>
        <taxon>Actinoplanes</taxon>
    </lineage>
</organism>
<keyword evidence="2" id="KW-1185">Reference proteome</keyword>
<reference evidence="1 2" key="1">
    <citation type="submission" date="2017-06" db="EMBL/GenBank/DDBJ databases">
        <authorList>
            <person name="Kim H.J."/>
            <person name="Triplett B.A."/>
        </authorList>
    </citation>
    <scope>NUCLEOTIDE SEQUENCE [LARGE SCALE GENOMIC DNA]</scope>
    <source>
        <strain evidence="1 2">DSM 43151</strain>
    </source>
</reference>
<dbReference type="Proteomes" id="UP000198415">
    <property type="component" value="Unassembled WGS sequence"/>
</dbReference>
<accession>A0A239CFN1</accession>
<dbReference type="EMBL" id="FZNR01000011">
    <property type="protein sequence ID" value="SNS19046.1"/>
    <property type="molecule type" value="Genomic_DNA"/>
</dbReference>
<proteinExistence type="predicted"/>
<dbReference type="AlphaFoldDB" id="A0A239CFN1"/>
<evidence type="ECO:0000313" key="1">
    <source>
        <dbReference type="EMBL" id="SNS19046.1"/>
    </source>
</evidence>
<name>A0A239CFN1_9ACTN</name>
<sequence>MRCAEVPESCFYAVHDRLGEPPLVATDLDKLADLVEQRQQQIRAAEEWVVRSDLRRIEPRRRS</sequence>
<gene>
    <name evidence="1" type="ORF">SAMN06264365_111165</name>
</gene>